<evidence type="ECO:0000313" key="5">
    <source>
        <dbReference type="Proteomes" id="UP000681290"/>
    </source>
</evidence>
<comment type="caution">
    <text evidence="3">The sequence shown here is derived from an EMBL/GenBank/DDBJ whole genome shotgun (WGS) entry which is preliminary data.</text>
</comment>
<dbReference type="Proteomes" id="UP000447876">
    <property type="component" value="Unassembled WGS sequence"/>
</dbReference>
<dbReference type="Gene3D" id="1.10.260.40">
    <property type="entry name" value="lambda repressor-like DNA-binding domains"/>
    <property type="match status" value="1"/>
</dbReference>
<evidence type="ECO:0000313" key="4">
    <source>
        <dbReference type="Proteomes" id="UP000447876"/>
    </source>
</evidence>
<gene>
    <name evidence="3" type="ORF">GNP95_19670</name>
    <name evidence="2" type="ORF">J15TS10_40730</name>
</gene>
<dbReference type="EMBL" id="BOSM01000008">
    <property type="protein sequence ID" value="GIP60259.1"/>
    <property type="molecule type" value="Genomic_DNA"/>
</dbReference>
<accession>A0A7X3CPR5</accession>
<dbReference type="OrthoDB" id="2470416at2"/>
<dbReference type="AlphaFoldDB" id="A0A7X3CPR5"/>
<dbReference type="EMBL" id="WNZW01000010">
    <property type="protein sequence ID" value="MUG47189.1"/>
    <property type="molecule type" value="Genomic_DNA"/>
</dbReference>
<reference evidence="3 4" key="1">
    <citation type="submission" date="2019-11" db="EMBL/GenBank/DDBJ databases">
        <title>Draft genome sequences of five Paenibacillus species of dairy origin.</title>
        <authorList>
            <person name="Olajide A.M."/>
            <person name="Chen S."/>
            <person name="Lapointe G."/>
        </authorList>
    </citation>
    <scope>NUCLEOTIDE SEQUENCE [LARGE SCALE GENOMIC DNA]</scope>
    <source>
        <strain evidence="3 4">12CR55</strain>
    </source>
</reference>
<name>A0A7X3CPR5_9BACL</name>
<feature type="domain" description="HTH cro/C1-type" evidence="1">
    <location>
        <begin position="11"/>
        <end position="65"/>
    </location>
</feature>
<dbReference type="PROSITE" id="PS50943">
    <property type="entry name" value="HTH_CROC1"/>
    <property type="match status" value="1"/>
</dbReference>
<dbReference type="InterPro" id="IPR010982">
    <property type="entry name" value="Lambda_DNA-bd_dom_sf"/>
</dbReference>
<keyword evidence="5" id="KW-1185">Reference proteome</keyword>
<evidence type="ECO:0000259" key="1">
    <source>
        <dbReference type="PROSITE" id="PS50943"/>
    </source>
</evidence>
<sequence length="463" mass="54593">MSYTSSVLQHIVDFMNQENMNLRKLASSSNINAGTLSSILNKNKTLTVDHLDRLTRVMNYPEGYFYEQYIKDHLSQNIPNWRRFKPFLYRCADLDKLDCMKQVISLLMDNLMYSPLLFDVAEDLYQQNKRKAAELLFENVALSEKHQHSERLAFCQYRLFSIRLGSNQEDNYKAAILFEPYVERLDELVQLDALRDLGNVYRFLHQWDKVEMIANRLGYLARTLYFTARPVKIQEKSKPSRPLFTYIALANLFHADVCDARRDYKQALHYTSYYADFSWVKEDDENTRHWKGVFLEWAKANTYVIKLMCGDTSVLPEYVAYIEKEQNELIPALFNIMEAANQYHFNVDHILKHFESELAAYVNKDKTVDINKNHYSENLLSLLLHNLAYYYLKKEIYTAGFVNLLKGLEKSSYINNKKCMLKCMGLFERYRDMASQETLLKYKTIVKGVYENEEKNPVTSFDS</sequence>
<dbReference type="GO" id="GO:0003677">
    <property type="term" value="F:DNA binding"/>
    <property type="evidence" value="ECO:0007669"/>
    <property type="project" value="InterPro"/>
</dbReference>
<dbReference type="RefSeq" id="WP_155612565.1">
    <property type="nucleotide sequence ID" value="NZ_BOSM01000008.1"/>
</dbReference>
<proteinExistence type="predicted"/>
<organism evidence="3 4">
    <name type="scientific">Paenibacillus woosongensis</name>
    <dbReference type="NCBI Taxonomy" id="307580"/>
    <lineage>
        <taxon>Bacteria</taxon>
        <taxon>Bacillati</taxon>
        <taxon>Bacillota</taxon>
        <taxon>Bacilli</taxon>
        <taxon>Bacillales</taxon>
        <taxon>Paenibacillaceae</taxon>
        <taxon>Paenibacillus</taxon>
    </lineage>
</organism>
<evidence type="ECO:0000313" key="2">
    <source>
        <dbReference type="EMBL" id="GIP60259.1"/>
    </source>
</evidence>
<evidence type="ECO:0000313" key="3">
    <source>
        <dbReference type="EMBL" id="MUG47189.1"/>
    </source>
</evidence>
<dbReference type="SUPFAM" id="SSF47413">
    <property type="entry name" value="lambda repressor-like DNA-binding domains"/>
    <property type="match status" value="1"/>
</dbReference>
<dbReference type="Proteomes" id="UP000681290">
    <property type="component" value="Unassembled WGS sequence"/>
</dbReference>
<dbReference type="InterPro" id="IPR001387">
    <property type="entry name" value="Cro/C1-type_HTH"/>
</dbReference>
<protein>
    <submittedName>
        <fullName evidence="3">Transcriptional regulator</fullName>
    </submittedName>
</protein>
<reference evidence="2 5" key="2">
    <citation type="submission" date="2021-03" db="EMBL/GenBank/DDBJ databases">
        <title>Antimicrobial resistance genes in bacteria isolated from Japanese honey, and their potential for conferring macrolide and lincosamide resistance in the American foulbrood pathogen Paenibacillus larvae.</title>
        <authorList>
            <person name="Okamoto M."/>
            <person name="Kumagai M."/>
            <person name="Kanamori H."/>
            <person name="Takamatsu D."/>
        </authorList>
    </citation>
    <scope>NUCLEOTIDE SEQUENCE [LARGE SCALE GENOMIC DNA]</scope>
    <source>
        <strain evidence="2 5">J15TS10</strain>
    </source>
</reference>